<sequence>MLNMKVGEYVNEYFTRTLTIANKMRVHDEKMEDVVVIEKILRSMTPKFDYFVCSIEEFNDLDTFSIDINQEEEDEVVVDLEEEEEETKTKAHYVEASGEILLMAHADVKEVSKEELWFLDSSCNNHMCGKKQFFSRFDESFNTSIKLGDNSSMAVIGKGNIRTLVNEIVQVITEIWKFKLQWLEDSSIEKTGEWTATISSSFEGGKIPKTFKPEAVNWIVYVLNRSLNLVVKDMTPEESWSGFKPLVDHFRVFSCISQVHIPDSKRTKLDDKSVTCVLLEVSEESKAYILLGKSDKGVVSVDTNRGNFEADHHDNTSEAMESLSEEEDTAYQALFANNDPVSFGDVVKTLKEWTIYQLDVKSPFLHGELSEEVFVEQPPGMGKCNPVHNPMVPGFKLTKNGDGVRIDNTFYKKIVGSLMYLTATRLNVMFVASLISRFMVCPTELHLQSAKRILRKSTSGYVFMLCSGAVSWSSKKQHVVSLSTTATEFIAATSCSCQAIWLRRILEGLSHAQHDYTIVYCENSSTIKLSKNLVMHGRCKHLDVLFHFLRELTKDGIIDMVHCHTQETVRCGLLSTLFELSCKAICFEFEVLSKFSSQAIQVVFLGYLPRSFSDDIPILESLPSHPSNLVSHDISSNESLTIFPTTSDRPTRVLCYNRLFSSYRAFVHSIFLNIEPTCYTEAAMVLKWQHTMSLELQALESNDRPIERYKARLVTKGYIEQEGSDYLETFSPIAKVVTVKVLLVLAAIHG</sequence>
<name>A0A438JWI0_VITVI</name>
<evidence type="ECO:0000313" key="5">
    <source>
        <dbReference type="Proteomes" id="UP000288805"/>
    </source>
</evidence>
<dbReference type="PANTHER" id="PTHR11439">
    <property type="entry name" value="GAG-POL-RELATED RETROTRANSPOSON"/>
    <property type="match status" value="1"/>
</dbReference>
<gene>
    <name evidence="4" type="primary">POLX_3574</name>
    <name evidence="4" type="ORF">CK203_017878</name>
</gene>
<evidence type="ECO:0000313" key="4">
    <source>
        <dbReference type="EMBL" id="RVX13324.1"/>
    </source>
</evidence>
<dbReference type="EMBL" id="QGNW01000025">
    <property type="protein sequence ID" value="RVX13324.1"/>
    <property type="molecule type" value="Genomic_DNA"/>
</dbReference>
<dbReference type="PANTHER" id="PTHR11439:SF517">
    <property type="entry name" value="CYSTEINE-RICH RLK (RECEPTOR-LIKE PROTEIN KINASE) 8"/>
    <property type="match status" value="1"/>
</dbReference>
<evidence type="ECO:0000259" key="1">
    <source>
        <dbReference type="Pfam" id="PF07727"/>
    </source>
</evidence>
<dbReference type="Pfam" id="PF14223">
    <property type="entry name" value="Retrotran_gag_2"/>
    <property type="match status" value="1"/>
</dbReference>
<comment type="caution">
    <text evidence="4">The sequence shown here is derived from an EMBL/GenBank/DDBJ whole genome shotgun (WGS) entry which is preliminary data.</text>
</comment>
<feature type="domain" description="Retroviral polymerase SH3-like" evidence="3">
    <location>
        <begin position="255"/>
        <end position="298"/>
    </location>
</feature>
<accession>A0A438JWI0</accession>
<dbReference type="Pfam" id="PF22936">
    <property type="entry name" value="Pol_BBD"/>
    <property type="match status" value="1"/>
</dbReference>
<dbReference type="Pfam" id="PF25597">
    <property type="entry name" value="SH3_retrovirus"/>
    <property type="match status" value="1"/>
</dbReference>
<protein>
    <submittedName>
        <fullName evidence="4">Retrovirus-related Pol polyprotein from transposon TNT 1-94</fullName>
    </submittedName>
</protein>
<dbReference type="InterPro" id="IPR054722">
    <property type="entry name" value="PolX-like_BBD"/>
</dbReference>
<dbReference type="InterPro" id="IPR057670">
    <property type="entry name" value="SH3_retrovirus"/>
</dbReference>
<feature type="domain" description="Retrovirus-related Pol polyprotein from transposon TNT 1-94-like beta-barrel" evidence="2">
    <location>
        <begin position="117"/>
        <end position="166"/>
    </location>
</feature>
<proteinExistence type="predicted"/>
<dbReference type="CDD" id="cd09272">
    <property type="entry name" value="RNase_HI_RT_Ty1"/>
    <property type="match status" value="1"/>
</dbReference>
<organism evidence="4 5">
    <name type="scientific">Vitis vinifera</name>
    <name type="common">Grape</name>
    <dbReference type="NCBI Taxonomy" id="29760"/>
    <lineage>
        <taxon>Eukaryota</taxon>
        <taxon>Viridiplantae</taxon>
        <taxon>Streptophyta</taxon>
        <taxon>Embryophyta</taxon>
        <taxon>Tracheophyta</taxon>
        <taxon>Spermatophyta</taxon>
        <taxon>Magnoliopsida</taxon>
        <taxon>eudicotyledons</taxon>
        <taxon>Gunneridae</taxon>
        <taxon>Pentapetalae</taxon>
        <taxon>rosids</taxon>
        <taxon>Vitales</taxon>
        <taxon>Vitaceae</taxon>
        <taxon>Viteae</taxon>
        <taxon>Vitis</taxon>
    </lineage>
</organism>
<evidence type="ECO:0000259" key="2">
    <source>
        <dbReference type="Pfam" id="PF22936"/>
    </source>
</evidence>
<dbReference type="Proteomes" id="UP000288805">
    <property type="component" value="Unassembled WGS sequence"/>
</dbReference>
<reference evidence="4 5" key="1">
    <citation type="journal article" date="2018" name="PLoS Genet.">
        <title>Population sequencing reveals clonal diversity and ancestral inbreeding in the grapevine cultivar Chardonnay.</title>
        <authorList>
            <person name="Roach M.J."/>
            <person name="Johnson D.L."/>
            <person name="Bohlmann J."/>
            <person name="van Vuuren H.J."/>
            <person name="Jones S.J."/>
            <person name="Pretorius I.S."/>
            <person name="Schmidt S.A."/>
            <person name="Borneman A.R."/>
        </authorList>
    </citation>
    <scope>NUCLEOTIDE SEQUENCE [LARGE SCALE GENOMIC DNA]</scope>
    <source>
        <strain evidence="5">cv. Chardonnay</strain>
        <tissue evidence="4">Leaf</tissue>
    </source>
</reference>
<evidence type="ECO:0000259" key="3">
    <source>
        <dbReference type="Pfam" id="PF25597"/>
    </source>
</evidence>
<dbReference type="Pfam" id="PF07727">
    <property type="entry name" value="RVT_2"/>
    <property type="match status" value="1"/>
</dbReference>
<dbReference type="InterPro" id="IPR013103">
    <property type="entry name" value="RVT_2"/>
</dbReference>
<dbReference type="AlphaFoldDB" id="A0A438JWI0"/>
<feature type="domain" description="Reverse transcriptase Ty1/copia-type" evidence="1">
    <location>
        <begin position="701"/>
        <end position="748"/>
    </location>
</feature>